<sequence>MNPQDFGNNRQSHAVDIPRRYQEEVFEKAQQGNVIAALNTGSGKTLISLLLIKWITSQEASQGKLVIFLVPKVTLVIQQWEYLKSRSSLRIGKLHGSGQAGRSMSDRRGWKKMFKSVDVVVMTAQIFLNLLTHSLWSLDRVSLIVFDECHHARSYHPYNGIMREYFQVSQPSMRPKIFGMTASPIWNVNKPLESIATLEANMDAKIITVVENRDELLGNSPRATELIVNYPPHLKSYNYPSPTIYDCFRVIPQEVWNELDIPWQKLEVRYHATLWNVGPYCASLFLYLEIQHYLETIIMKNKAQFMDGLLDRTGMDIIPSSGLQPKPFPEDLFLILDILEGFKSFFPPDMKSPDIPISVDLDWCTPKVKVLVNILLNHYTLSPDFQGIIFVEQRQVASTLAKILQVIPELSGKIKCSFIVGEGVSSDGASKQKERSSRNPIELFRKRVINILIATSVAEEGLDFPDCELVVRFDDLHHMVGYVQSRGRARNKRAATFIVMIEENDIGRLQQFQKLQRQEPKVNLEYQTRHATISANTYEEGDDDAIEDVDEQTYQADLLERERYVEPSTGAMITYDNALSLLSYLCSIIPRDAFTPVHKPQYTDNFTGTLRLPRALPLNVNDLSYVGPTKRTYKEARRAVAFMAVMRLRKLNVFNEYLLPVSTTSDDIQEASPKKSRNKHHFAYLDLPPMLKVPVRDPWCIGDKLWLHPIIIDGESTAGLVTSTALPPEEAFMGQYQVKTLPPKLLVFPEDSELESRAEMKKYTELGIFYNNTASPFPPALSFYLVPITKEYMPDFRIIHKLLENPKRSHDWSQISEEDKDDILVLNMNRFGSVSLLRRIRYDLTPTSCPLPGSRESMYPTYREYWIAKWSRKKYLARVPTHGPLLETLARPRSNIGSYSLDPVSEHLAIHSAVDGRLLPLGASNWLSFPSSLQKAFEVLPELCARMTHAYRTRCARGELRLPSIPDSLLIEALTIPSATFPFNNQRLETLGDAVLQLCTTVHLLNLYPNRHEGQLSLLRQKFVNNKYLMHRALDLGLETFINSEIPSVYRWRYVLDDDSVRHEKPLPERYVTREYPRRSLQDCMEALLGASFYAGGIPLSLQMGSNLGLEFGGPLPWPVRYHNDAEPTNISALFAGLEDLLGYKFRHNYLLLESLTHPSVMFSEAPSYQRLEFLGDAVLDLVVVKYLYDKFPDATSHQLAHPRTKAICAPTLANVAVRKLGLHNRMLLNNIELNVAIDHYAPLLANVSGAEIVRTGWKYDPPKALSDIFESLIGAVLVDSNYNYEKTASVVEYIMDDVLEALTPDIAKDPVSEVVEWSAKNGCRRLTFRTETKTTERWTREGITVAVHGQVVVGPIVSTSLNVAKFLAAERALAILRNPESPKSLSCLCDCAMSMDVMRSNLPGSVLGALHVDHTDLFNNDYLEEEYTHGVVDAQPMVI</sequence>
<evidence type="ECO:0000259" key="9">
    <source>
        <dbReference type="PROSITE" id="PS51194"/>
    </source>
</evidence>
<dbReference type="PROSITE" id="PS51194">
    <property type="entry name" value="HELICASE_CTER"/>
    <property type="match status" value="1"/>
</dbReference>
<accession>A0A9P5ZCH0</accession>
<dbReference type="InterPro" id="IPR027417">
    <property type="entry name" value="P-loop_NTPase"/>
</dbReference>
<dbReference type="PROSITE" id="PS50142">
    <property type="entry name" value="RNASE_3_2"/>
    <property type="match status" value="2"/>
</dbReference>
<dbReference type="GO" id="GO:0003723">
    <property type="term" value="F:RNA binding"/>
    <property type="evidence" value="ECO:0007669"/>
    <property type="project" value="UniProtKB-UniRule"/>
</dbReference>
<organism evidence="11 12">
    <name type="scientific">Pholiota conissans</name>
    <dbReference type="NCBI Taxonomy" id="109636"/>
    <lineage>
        <taxon>Eukaryota</taxon>
        <taxon>Fungi</taxon>
        <taxon>Dikarya</taxon>
        <taxon>Basidiomycota</taxon>
        <taxon>Agaricomycotina</taxon>
        <taxon>Agaricomycetes</taxon>
        <taxon>Agaricomycetidae</taxon>
        <taxon>Agaricales</taxon>
        <taxon>Agaricineae</taxon>
        <taxon>Strophariaceae</taxon>
        <taxon>Pholiota</taxon>
    </lineage>
</organism>
<evidence type="ECO:0000256" key="6">
    <source>
        <dbReference type="PROSITE-ProRule" id="PRU00657"/>
    </source>
</evidence>
<feature type="domain" description="Dicer dsRNA-binding fold" evidence="10">
    <location>
        <begin position="568"/>
        <end position="668"/>
    </location>
</feature>
<keyword evidence="4" id="KW-0347">Helicase</keyword>
<evidence type="ECO:0000256" key="3">
    <source>
        <dbReference type="ARBA" id="ARBA00022801"/>
    </source>
</evidence>
<keyword evidence="5" id="KW-0067">ATP-binding</keyword>
<dbReference type="Pfam" id="PF00270">
    <property type="entry name" value="DEAD"/>
    <property type="match status" value="1"/>
</dbReference>
<dbReference type="EMBL" id="MU155139">
    <property type="protein sequence ID" value="KAF9484901.1"/>
    <property type="molecule type" value="Genomic_DNA"/>
</dbReference>
<keyword evidence="2" id="KW-0547">Nucleotide-binding</keyword>
<evidence type="ECO:0000256" key="2">
    <source>
        <dbReference type="ARBA" id="ARBA00022741"/>
    </source>
</evidence>
<dbReference type="SUPFAM" id="SSF54768">
    <property type="entry name" value="dsRNA-binding domain-like"/>
    <property type="match status" value="1"/>
</dbReference>
<dbReference type="Pfam" id="PF03368">
    <property type="entry name" value="Dicer_dimer"/>
    <property type="match status" value="1"/>
</dbReference>
<evidence type="ECO:0000259" key="8">
    <source>
        <dbReference type="PROSITE" id="PS51192"/>
    </source>
</evidence>
<dbReference type="GO" id="GO:0005737">
    <property type="term" value="C:cytoplasm"/>
    <property type="evidence" value="ECO:0007669"/>
    <property type="project" value="TreeGrafter"/>
</dbReference>
<protein>
    <submittedName>
        <fullName evidence="11">Uncharacterized protein</fullName>
    </submittedName>
</protein>
<evidence type="ECO:0000259" key="10">
    <source>
        <dbReference type="PROSITE" id="PS51327"/>
    </source>
</evidence>
<dbReference type="CDD" id="cd18034">
    <property type="entry name" value="DEXHc_dicer"/>
    <property type="match status" value="1"/>
</dbReference>
<evidence type="ECO:0000313" key="11">
    <source>
        <dbReference type="EMBL" id="KAF9484901.1"/>
    </source>
</evidence>
<dbReference type="PANTHER" id="PTHR14950">
    <property type="entry name" value="DICER-RELATED"/>
    <property type="match status" value="1"/>
</dbReference>
<keyword evidence="1" id="KW-0677">Repeat</keyword>
<dbReference type="GO" id="GO:0004525">
    <property type="term" value="F:ribonuclease III activity"/>
    <property type="evidence" value="ECO:0007669"/>
    <property type="project" value="InterPro"/>
</dbReference>
<dbReference type="Pfam" id="PF00271">
    <property type="entry name" value="Helicase_C"/>
    <property type="match status" value="1"/>
</dbReference>
<dbReference type="SUPFAM" id="SSF52540">
    <property type="entry name" value="P-loop containing nucleoside triphosphate hydrolases"/>
    <property type="match status" value="1"/>
</dbReference>
<dbReference type="InterPro" id="IPR014001">
    <property type="entry name" value="Helicase_ATP-bd"/>
</dbReference>
<dbReference type="SMART" id="SM00535">
    <property type="entry name" value="RIBOc"/>
    <property type="match status" value="2"/>
</dbReference>
<comment type="caution">
    <text evidence="11">The sequence shown here is derived from an EMBL/GenBank/DDBJ whole genome shotgun (WGS) entry which is preliminary data.</text>
</comment>
<evidence type="ECO:0000256" key="1">
    <source>
        <dbReference type="ARBA" id="ARBA00022737"/>
    </source>
</evidence>
<evidence type="ECO:0000256" key="5">
    <source>
        <dbReference type="ARBA" id="ARBA00022840"/>
    </source>
</evidence>
<dbReference type="GO" id="GO:0005524">
    <property type="term" value="F:ATP binding"/>
    <property type="evidence" value="ECO:0007669"/>
    <property type="project" value="UniProtKB-KW"/>
</dbReference>
<dbReference type="PROSITE" id="PS51327">
    <property type="entry name" value="DICER_DSRBF"/>
    <property type="match status" value="1"/>
</dbReference>
<feature type="domain" description="RNase III" evidence="7">
    <location>
        <begin position="1135"/>
        <end position="1282"/>
    </location>
</feature>
<dbReference type="Gene3D" id="3.30.160.380">
    <property type="entry name" value="Dicer dimerisation domain"/>
    <property type="match status" value="1"/>
</dbReference>
<dbReference type="InterPro" id="IPR036389">
    <property type="entry name" value="RNase_III_sf"/>
</dbReference>
<dbReference type="SMART" id="SM00487">
    <property type="entry name" value="DEXDc"/>
    <property type="match status" value="1"/>
</dbReference>
<keyword evidence="6" id="KW-0694">RNA-binding</keyword>
<feature type="domain" description="Helicase ATP-binding" evidence="8">
    <location>
        <begin position="25"/>
        <end position="202"/>
    </location>
</feature>
<dbReference type="InterPro" id="IPR038248">
    <property type="entry name" value="Dicer_dimer_sf"/>
</dbReference>
<keyword evidence="12" id="KW-1185">Reference proteome</keyword>
<evidence type="ECO:0000313" key="12">
    <source>
        <dbReference type="Proteomes" id="UP000807469"/>
    </source>
</evidence>
<dbReference type="SUPFAM" id="SSF69065">
    <property type="entry name" value="RNase III domain-like"/>
    <property type="match status" value="2"/>
</dbReference>
<dbReference type="Gene3D" id="3.40.50.300">
    <property type="entry name" value="P-loop containing nucleotide triphosphate hydrolases"/>
    <property type="match status" value="2"/>
</dbReference>
<dbReference type="GO" id="GO:0005634">
    <property type="term" value="C:nucleus"/>
    <property type="evidence" value="ECO:0007669"/>
    <property type="project" value="TreeGrafter"/>
</dbReference>
<dbReference type="Pfam" id="PF00636">
    <property type="entry name" value="Ribonuclease_3"/>
    <property type="match status" value="2"/>
</dbReference>
<dbReference type="InterPro" id="IPR000999">
    <property type="entry name" value="RNase_III_dom"/>
</dbReference>
<dbReference type="GO" id="GO:0030422">
    <property type="term" value="P:siRNA processing"/>
    <property type="evidence" value="ECO:0007669"/>
    <property type="project" value="TreeGrafter"/>
</dbReference>
<dbReference type="SMART" id="SM00490">
    <property type="entry name" value="HELICc"/>
    <property type="match status" value="1"/>
</dbReference>
<reference evidence="11" key="1">
    <citation type="submission" date="2020-11" db="EMBL/GenBank/DDBJ databases">
        <authorList>
            <consortium name="DOE Joint Genome Institute"/>
            <person name="Ahrendt S."/>
            <person name="Riley R."/>
            <person name="Andreopoulos W."/>
            <person name="Labutti K."/>
            <person name="Pangilinan J."/>
            <person name="Ruiz-Duenas F.J."/>
            <person name="Barrasa J.M."/>
            <person name="Sanchez-Garcia M."/>
            <person name="Camarero S."/>
            <person name="Miyauchi S."/>
            <person name="Serrano A."/>
            <person name="Linde D."/>
            <person name="Babiker R."/>
            <person name="Drula E."/>
            <person name="Ayuso-Fernandez I."/>
            <person name="Pacheco R."/>
            <person name="Padilla G."/>
            <person name="Ferreira P."/>
            <person name="Barriuso J."/>
            <person name="Kellner H."/>
            <person name="Castanera R."/>
            <person name="Alfaro M."/>
            <person name="Ramirez L."/>
            <person name="Pisabarro A.G."/>
            <person name="Kuo A."/>
            <person name="Tritt A."/>
            <person name="Lipzen A."/>
            <person name="He G."/>
            <person name="Yan M."/>
            <person name="Ng V."/>
            <person name="Cullen D."/>
            <person name="Martin F."/>
            <person name="Rosso M.-N."/>
            <person name="Henrissat B."/>
            <person name="Hibbett D."/>
            <person name="Martinez A.T."/>
            <person name="Grigoriev I.V."/>
        </authorList>
    </citation>
    <scope>NUCLEOTIDE SEQUENCE</scope>
    <source>
        <strain evidence="11">CIRM-BRFM 674</strain>
    </source>
</reference>
<dbReference type="PROSITE" id="PS51192">
    <property type="entry name" value="HELICASE_ATP_BIND_1"/>
    <property type="match status" value="1"/>
</dbReference>
<dbReference type="Gene3D" id="1.10.1520.10">
    <property type="entry name" value="Ribonuclease III domain"/>
    <property type="match status" value="2"/>
</dbReference>
<gene>
    <name evidence="11" type="ORF">BDN70DRAFT_871881</name>
</gene>
<dbReference type="GO" id="GO:0004386">
    <property type="term" value="F:helicase activity"/>
    <property type="evidence" value="ECO:0007669"/>
    <property type="project" value="UniProtKB-KW"/>
</dbReference>
<name>A0A9P5ZCH0_9AGAR</name>
<dbReference type="Proteomes" id="UP000807469">
    <property type="component" value="Unassembled WGS sequence"/>
</dbReference>
<feature type="domain" description="RNase III" evidence="7">
    <location>
        <begin position="969"/>
        <end position="1097"/>
    </location>
</feature>
<evidence type="ECO:0000259" key="7">
    <source>
        <dbReference type="PROSITE" id="PS50142"/>
    </source>
</evidence>
<feature type="domain" description="Helicase C-terminal" evidence="9">
    <location>
        <begin position="367"/>
        <end position="532"/>
    </location>
</feature>
<dbReference type="InterPro" id="IPR011545">
    <property type="entry name" value="DEAD/DEAH_box_helicase_dom"/>
</dbReference>
<keyword evidence="3" id="KW-0378">Hydrolase</keyword>
<dbReference type="CDD" id="cd00593">
    <property type="entry name" value="RIBOc"/>
    <property type="match status" value="2"/>
</dbReference>
<dbReference type="OrthoDB" id="416741at2759"/>
<comment type="similarity">
    <text evidence="6">Belongs to the helicase family. Dicer subfamily.</text>
</comment>
<dbReference type="InterPro" id="IPR001650">
    <property type="entry name" value="Helicase_C-like"/>
</dbReference>
<dbReference type="PROSITE" id="PS00517">
    <property type="entry name" value="RNASE_3_1"/>
    <property type="match status" value="1"/>
</dbReference>
<dbReference type="PANTHER" id="PTHR14950:SF37">
    <property type="entry name" value="ENDORIBONUCLEASE DICER"/>
    <property type="match status" value="1"/>
</dbReference>
<proteinExistence type="inferred from homology"/>
<evidence type="ECO:0000256" key="4">
    <source>
        <dbReference type="ARBA" id="ARBA00022806"/>
    </source>
</evidence>
<dbReference type="InterPro" id="IPR005034">
    <property type="entry name" value="Dicer_dimerisation"/>
</dbReference>